<comment type="similarity">
    <text evidence="1">Belongs to the tubulin family.</text>
</comment>
<evidence type="ECO:0000313" key="7">
    <source>
        <dbReference type="Proteomes" id="UP000823046"/>
    </source>
</evidence>
<comment type="caution">
    <text evidence="6">The sequence shown here is derived from an EMBL/GenBank/DDBJ whole genome shotgun (WGS) entry which is preliminary data.</text>
</comment>
<dbReference type="InterPro" id="IPR003008">
    <property type="entry name" value="Tubulin_FtsZ_GTPase"/>
</dbReference>
<evidence type="ECO:0000256" key="1">
    <source>
        <dbReference type="ARBA" id="ARBA00009636"/>
    </source>
</evidence>
<dbReference type="Gene3D" id="3.40.50.1440">
    <property type="entry name" value="Tubulin/FtsZ, GTPase domain"/>
    <property type="match status" value="1"/>
</dbReference>
<dbReference type="SUPFAM" id="SSF52490">
    <property type="entry name" value="Tubulin nucleotide-binding domain-like"/>
    <property type="match status" value="1"/>
</dbReference>
<accession>A0ABQ7J8P8</accession>
<feature type="non-terminal residue" evidence="6">
    <location>
        <position position="1"/>
    </location>
</feature>
<dbReference type="PRINTS" id="PR01519">
    <property type="entry name" value="EPSLNTUBULIN"/>
</dbReference>
<feature type="domain" description="Tubulin/FtsZ GTPase" evidence="5">
    <location>
        <begin position="13"/>
        <end position="231"/>
    </location>
</feature>
<keyword evidence="4" id="KW-0342">GTP-binding</keyword>
<evidence type="ECO:0000259" key="5">
    <source>
        <dbReference type="SMART" id="SM00864"/>
    </source>
</evidence>
<keyword evidence="3" id="KW-0547">Nucleotide-binding</keyword>
<dbReference type="InterPro" id="IPR004057">
    <property type="entry name" value="Epsilon_tubulin"/>
</dbReference>
<dbReference type="EMBL" id="JADAQX010000403">
    <property type="protein sequence ID" value="KAF8820371.1"/>
    <property type="molecule type" value="Genomic_DNA"/>
</dbReference>
<dbReference type="PROSITE" id="PS00227">
    <property type="entry name" value="TUBULIN"/>
    <property type="match status" value="1"/>
</dbReference>
<dbReference type="PANTHER" id="PTHR11588">
    <property type="entry name" value="TUBULIN"/>
    <property type="match status" value="1"/>
</dbReference>
<dbReference type="InterPro" id="IPR017975">
    <property type="entry name" value="Tubulin_CS"/>
</dbReference>
<dbReference type="Proteomes" id="UP000823046">
    <property type="component" value="Unassembled WGS sequence"/>
</dbReference>
<evidence type="ECO:0000256" key="3">
    <source>
        <dbReference type="ARBA" id="ARBA00022741"/>
    </source>
</evidence>
<evidence type="ECO:0000256" key="4">
    <source>
        <dbReference type="ARBA" id="ARBA00023134"/>
    </source>
</evidence>
<keyword evidence="7" id="KW-1185">Reference proteome</keyword>
<dbReference type="Pfam" id="PF00091">
    <property type="entry name" value="Tubulin"/>
    <property type="match status" value="1"/>
</dbReference>
<evidence type="ECO:0000256" key="2">
    <source>
        <dbReference type="ARBA" id="ARBA00022701"/>
    </source>
</evidence>
<dbReference type="SMART" id="SM00864">
    <property type="entry name" value="Tubulin"/>
    <property type="match status" value="1"/>
</dbReference>
<dbReference type="CDD" id="cd02189">
    <property type="entry name" value="delta_zeta_tubulin-like"/>
    <property type="match status" value="1"/>
</dbReference>
<dbReference type="InterPro" id="IPR008280">
    <property type="entry name" value="Tub_FtsZ_C"/>
</dbReference>
<gene>
    <name evidence="6" type="ORF">IE077_003253</name>
</gene>
<dbReference type="InterPro" id="IPR000217">
    <property type="entry name" value="Tubulin"/>
</dbReference>
<reference evidence="6 7" key="1">
    <citation type="journal article" date="2020" name="bioRxiv">
        <title>Metabolic contributions of an alphaproteobacterial endosymbiont in the apicomplexan Cardiosporidium cionae.</title>
        <authorList>
            <person name="Hunter E.S."/>
            <person name="Paight C.J."/>
            <person name="Lane C.E."/>
        </authorList>
    </citation>
    <scope>NUCLEOTIDE SEQUENCE [LARGE SCALE GENOMIC DNA]</scope>
    <source>
        <strain evidence="6">ESH_2018</strain>
    </source>
</reference>
<proteinExistence type="inferred from homology"/>
<protein>
    <submittedName>
        <fullName evidence="6">Tubulin/FtsZ family, GTPase domain-containing protein</fullName>
    </submittedName>
</protein>
<name>A0ABQ7J8P8_9APIC</name>
<evidence type="ECO:0000313" key="6">
    <source>
        <dbReference type="EMBL" id="KAF8820371.1"/>
    </source>
</evidence>
<sequence length="541" mass="60697">ILPNFRSLQQYGNRLSSSCTARAVLVDMEPKVVQAYVDLASQGSSATSYKTQHYTNSEVINFDQIKGWDYNPAATVIDQAGSGNNWAYGYNIHGKKHEDAILQCINKQLEMCEYTNALLLFQSMAGGTGAGVGSFILQCLKDYLPKTPLYSVCVWPFLDGEISIQSYNAALSLDSAYQFCEGIFFLENERFKNLCRHIDRSKDPTVEAINHQMSLFLTASTAISAGTMNIGGYMRDPLSTILNDLCCHPSYKLLTSRFLPQTAESVRSFSDDSYPSLLRRLHHMFSSSSIIDFAASGYSDYKEDSNVIPGSNDISSMYNQFVNMRIGTSQRPKFYCFSSQQTQQSLEHEKNKHTQARTFSYSESEQKESKFSQPIVTNSTTRLSGTVSSRYSSKSFQSKKTISLLGKNNIRPKKSPVVSPQVSLQNASVGSILSIYGEKSGMANADSFKEDIRYSSWCIDPLKIWKSTHSFSGLSQSVAMISNCQTPLFAISTVLRRAEQLALHNAYIHQFEQFNLQKEEILVAIRKLQYIQHSYQSLSHL</sequence>
<dbReference type="SUPFAM" id="SSF55307">
    <property type="entry name" value="Tubulin C-terminal domain-like"/>
    <property type="match status" value="1"/>
</dbReference>
<organism evidence="6 7">
    <name type="scientific">Cardiosporidium cionae</name>
    <dbReference type="NCBI Taxonomy" id="476202"/>
    <lineage>
        <taxon>Eukaryota</taxon>
        <taxon>Sar</taxon>
        <taxon>Alveolata</taxon>
        <taxon>Apicomplexa</taxon>
        <taxon>Aconoidasida</taxon>
        <taxon>Nephromycida</taxon>
        <taxon>Cardiosporidium</taxon>
    </lineage>
</organism>
<dbReference type="InterPro" id="IPR036525">
    <property type="entry name" value="Tubulin/FtsZ_GTPase_sf"/>
</dbReference>
<keyword evidence="2" id="KW-0493">Microtubule</keyword>